<feature type="chain" id="PRO_5019425143" evidence="2">
    <location>
        <begin position="25"/>
        <end position="155"/>
    </location>
</feature>
<dbReference type="InParanoid" id="A0A409VQG6"/>
<proteinExistence type="predicted"/>
<feature type="compositionally biased region" description="Basic and acidic residues" evidence="1">
    <location>
        <begin position="99"/>
        <end position="123"/>
    </location>
</feature>
<name>A0A409VQG6_9AGAR</name>
<feature type="compositionally biased region" description="Low complexity" evidence="1">
    <location>
        <begin position="124"/>
        <end position="136"/>
    </location>
</feature>
<reference evidence="3 4" key="1">
    <citation type="journal article" date="2018" name="Evol. Lett.">
        <title>Horizontal gene cluster transfer increased hallucinogenic mushroom diversity.</title>
        <authorList>
            <person name="Reynolds H.T."/>
            <person name="Vijayakumar V."/>
            <person name="Gluck-Thaler E."/>
            <person name="Korotkin H.B."/>
            <person name="Matheny P.B."/>
            <person name="Slot J.C."/>
        </authorList>
    </citation>
    <scope>NUCLEOTIDE SEQUENCE [LARGE SCALE GENOMIC DNA]</scope>
    <source>
        <strain evidence="3 4">2629</strain>
    </source>
</reference>
<evidence type="ECO:0000256" key="1">
    <source>
        <dbReference type="SAM" id="MobiDB-lite"/>
    </source>
</evidence>
<evidence type="ECO:0000256" key="2">
    <source>
        <dbReference type="SAM" id="SignalP"/>
    </source>
</evidence>
<keyword evidence="2" id="KW-0732">Signal</keyword>
<dbReference type="AlphaFoldDB" id="A0A409VQG6"/>
<sequence>MKLQFLPLLIAAVELSLFASVSQAYFEYDDLSARDLGFDSVEDYAVRDYVEDRYTRQFNDFELSSIATRDLIAELESRLARRTDVATLKAELKKLTDIPQKKRTEADKKGIHDLRKQIKELSTKKGSASSGKGASGHSVNDNGDTEPQPFHNPMM</sequence>
<comment type="caution">
    <text evidence="3">The sequence shown here is derived from an EMBL/GenBank/DDBJ whole genome shotgun (WGS) entry which is preliminary data.</text>
</comment>
<dbReference type="Proteomes" id="UP000284842">
    <property type="component" value="Unassembled WGS sequence"/>
</dbReference>
<gene>
    <name evidence="3" type="ORF">CVT24_005545</name>
</gene>
<evidence type="ECO:0000313" key="3">
    <source>
        <dbReference type="EMBL" id="PPQ68525.1"/>
    </source>
</evidence>
<organism evidence="3 4">
    <name type="scientific">Panaeolus cyanescens</name>
    <dbReference type="NCBI Taxonomy" id="181874"/>
    <lineage>
        <taxon>Eukaryota</taxon>
        <taxon>Fungi</taxon>
        <taxon>Dikarya</taxon>
        <taxon>Basidiomycota</taxon>
        <taxon>Agaricomycotina</taxon>
        <taxon>Agaricomycetes</taxon>
        <taxon>Agaricomycetidae</taxon>
        <taxon>Agaricales</taxon>
        <taxon>Agaricineae</taxon>
        <taxon>Galeropsidaceae</taxon>
        <taxon>Panaeolus</taxon>
    </lineage>
</organism>
<protein>
    <submittedName>
        <fullName evidence="3">Uncharacterized protein</fullName>
    </submittedName>
</protein>
<accession>A0A409VQG6</accession>
<feature type="region of interest" description="Disordered" evidence="1">
    <location>
        <begin position="99"/>
        <end position="155"/>
    </location>
</feature>
<feature type="signal peptide" evidence="2">
    <location>
        <begin position="1"/>
        <end position="24"/>
    </location>
</feature>
<evidence type="ECO:0000313" key="4">
    <source>
        <dbReference type="Proteomes" id="UP000284842"/>
    </source>
</evidence>
<keyword evidence="4" id="KW-1185">Reference proteome</keyword>
<dbReference type="EMBL" id="NHTK01006006">
    <property type="protein sequence ID" value="PPQ68525.1"/>
    <property type="molecule type" value="Genomic_DNA"/>
</dbReference>